<keyword evidence="4 7" id="KW-1133">Transmembrane helix</keyword>
<reference evidence="9 10" key="1">
    <citation type="submission" date="2020-03" db="EMBL/GenBank/DDBJ databases">
        <title>Draft Genome Sequence of Cudoniella acicularis.</title>
        <authorList>
            <person name="Buettner E."/>
            <person name="Kellner H."/>
        </authorList>
    </citation>
    <scope>NUCLEOTIDE SEQUENCE [LARGE SCALE GENOMIC DNA]</scope>
    <source>
        <strain evidence="9 10">DSM 108380</strain>
    </source>
</reference>
<feature type="transmembrane region" description="Helical" evidence="7">
    <location>
        <begin position="154"/>
        <end position="173"/>
    </location>
</feature>
<feature type="transmembrane region" description="Helical" evidence="7">
    <location>
        <begin position="486"/>
        <end position="507"/>
    </location>
</feature>
<evidence type="ECO:0000256" key="7">
    <source>
        <dbReference type="SAM" id="Phobius"/>
    </source>
</evidence>
<dbReference type="PROSITE" id="PS50850">
    <property type="entry name" value="MFS"/>
    <property type="match status" value="1"/>
</dbReference>
<feature type="transmembrane region" description="Helical" evidence="7">
    <location>
        <begin position="239"/>
        <end position="261"/>
    </location>
</feature>
<keyword evidence="2" id="KW-0813">Transport</keyword>
<name>A0A8H4RHF1_9HELO</name>
<dbReference type="Gene3D" id="1.20.1250.20">
    <property type="entry name" value="MFS general substrate transporter like domains"/>
    <property type="match status" value="1"/>
</dbReference>
<feature type="transmembrane region" description="Helical" evidence="7">
    <location>
        <begin position="374"/>
        <end position="393"/>
    </location>
</feature>
<keyword evidence="10" id="KW-1185">Reference proteome</keyword>
<evidence type="ECO:0000256" key="4">
    <source>
        <dbReference type="ARBA" id="ARBA00022989"/>
    </source>
</evidence>
<dbReference type="Gene3D" id="1.20.1720.10">
    <property type="entry name" value="Multidrug resistance protein D"/>
    <property type="match status" value="1"/>
</dbReference>
<gene>
    <name evidence="9" type="ORF">G7Y89_g9451</name>
</gene>
<feature type="domain" description="Major facilitator superfamily (MFS) profile" evidence="8">
    <location>
        <begin position="26"/>
        <end position="509"/>
    </location>
</feature>
<feature type="region of interest" description="Disordered" evidence="6">
    <location>
        <begin position="522"/>
        <end position="544"/>
    </location>
</feature>
<evidence type="ECO:0000256" key="5">
    <source>
        <dbReference type="ARBA" id="ARBA00023136"/>
    </source>
</evidence>
<feature type="transmembrane region" description="Helical" evidence="7">
    <location>
        <begin position="399"/>
        <end position="425"/>
    </location>
</feature>
<dbReference type="SUPFAM" id="SSF103473">
    <property type="entry name" value="MFS general substrate transporter"/>
    <property type="match status" value="2"/>
</dbReference>
<comment type="subcellular location">
    <subcellularLocation>
        <location evidence="1">Membrane</location>
        <topology evidence="1">Multi-pass membrane protein</topology>
    </subcellularLocation>
</comment>
<keyword evidence="5 7" id="KW-0472">Membrane</keyword>
<feature type="transmembrane region" description="Helical" evidence="7">
    <location>
        <begin position="273"/>
        <end position="291"/>
    </location>
</feature>
<feature type="transmembrane region" description="Helical" evidence="7">
    <location>
        <begin position="343"/>
        <end position="362"/>
    </location>
</feature>
<dbReference type="InterPro" id="IPR020846">
    <property type="entry name" value="MFS_dom"/>
</dbReference>
<protein>
    <recommendedName>
        <fullName evidence="8">Major facilitator superfamily (MFS) profile domain-containing protein</fullName>
    </recommendedName>
</protein>
<sequence>MTGKMIFRQVRDGILSVREKKNPHVILAVICSAIFLDLVNLSAVTIALPTLQQEFGVKTGDLQWVISAYALTFGAFLMLGGRGGDMFGHRPILLFGMSFFALFTFVSALTPSFIGLIIARAFQGIGAAFTIPSAQAHIALYFSDPAKRARAVGVWAVSGTLGFILGLILGGVLTDLLGWRWIFWISLILSGVGISAAYLLLPTEERTQQRGPTPAQETTETESDTPAAKRFFQSFKERLLRFDVPGISLGLPGILILTYALTSSNQDGWGSPQIISTLIISIILLFAFGLYECQASSSILPTHLFKSGSFNITLLLAIINYAVRQACTYFLTVQLQSYGNSPIHTSVLFIPVGVSAFIFNTTAGRLVPIFGARFMFVLGWSLAIPGVLLFSFIDKETSYWRYTFPGMVLYIAGIGTGFITANFVVVSSASRSDQGAAAGIFNVALQVGGSVVGLALLTAVAQGIEDRYGPEDVPQGELSDIGYRSVYWACVGLCAVGLLLSSFAISVPESMKGSIWKKVSSETEALPGTSDSDEGGIELERTNK</sequence>
<dbReference type="PANTHER" id="PTHR42718:SF9">
    <property type="entry name" value="MAJOR FACILITATOR SUPERFAMILY MULTIDRUG TRANSPORTER MFSC"/>
    <property type="match status" value="1"/>
</dbReference>
<feature type="transmembrane region" description="Helical" evidence="7">
    <location>
        <begin position="303"/>
        <end position="323"/>
    </location>
</feature>
<dbReference type="Proteomes" id="UP000566819">
    <property type="component" value="Unassembled WGS sequence"/>
</dbReference>
<evidence type="ECO:0000256" key="6">
    <source>
        <dbReference type="SAM" id="MobiDB-lite"/>
    </source>
</evidence>
<accession>A0A8H4RHF1</accession>
<proteinExistence type="predicted"/>
<feature type="transmembrane region" description="Helical" evidence="7">
    <location>
        <begin position="92"/>
        <end position="118"/>
    </location>
</feature>
<keyword evidence="3 7" id="KW-0812">Transmembrane</keyword>
<dbReference type="InterPro" id="IPR011701">
    <property type="entry name" value="MFS"/>
</dbReference>
<dbReference type="InterPro" id="IPR036259">
    <property type="entry name" value="MFS_trans_sf"/>
</dbReference>
<evidence type="ECO:0000256" key="1">
    <source>
        <dbReference type="ARBA" id="ARBA00004141"/>
    </source>
</evidence>
<dbReference type="PANTHER" id="PTHR42718">
    <property type="entry name" value="MAJOR FACILITATOR SUPERFAMILY MULTIDRUG TRANSPORTER MFSC"/>
    <property type="match status" value="1"/>
</dbReference>
<dbReference type="CDD" id="cd17321">
    <property type="entry name" value="MFS_MMR_MDR_like"/>
    <property type="match status" value="1"/>
</dbReference>
<evidence type="ECO:0000256" key="2">
    <source>
        <dbReference type="ARBA" id="ARBA00022448"/>
    </source>
</evidence>
<dbReference type="AlphaFoldDB" id="A0A8H4RHF1"/>
<dbReference type="EMBL" id="JAAMPI010000774">
    <property type="protein sequence ID" value="KAF4628704.1"/>
    <property type="molecule type" value="Genomic_DNA"/>
</dbReference>
<feature type="transmembrane region" description="Helical" evidence="7">
    <location>
        <begin position="124"/>
        <end position="142"/>
    </location>
</feature>
<organism evidence="9 10">
    <name type="scientific">Cudoniella acicularis</name>
    <dbReference type="NCBI Taxonomy" id="354080"/>
    <lineage>
        <taxon>Eukaryota</taxon>
        <taxon>Fungi</taxon>
        <taxon>Dikarya</taxon>
        <taxon>Ascomycota</taxon>
        <taxon>Pezizomycotina</taxon>
        <taxon>Leotiomycetes</taxon>
        <taxon>Helotiales</taxon>
        <taxon>Tricladiaceae</taxon>
        <taxon>Cudoniella</taxon>
    </lineage>
</organism>
<feature type="transmembrane region" description="Helical" evidence="7">
    <location>
        <begin position="437"/>
        <end position="461"/>
    </location>
</feature>
<dbReference type="GO" id="GO:0016020">
    <property type="term" value="C:membrane"/>
    <property type="evidence" value="ECO:0007669"/>
    <property type="project" value="UniProtKB-SubCell"/>
</dbReference>
<feature type="transmembrane region" description="Helical" evidence="7">
    <location>
        <begin position="25"/>
        <end position="50"/>
    </location>
</feature>
<comment type="caution">
    <text evidence="9">The sequence shown here is derived from an EMBL/GenBank/DDBJ whole genome shotgun (WGS) entry which is preliminary data.</text>
</comment>
<evidence type="ECO:0000259" key="8">
    <source>
        <dbReference type="PROSITE" id="PS50850"/>
    </source>
</evidence>
<evidence type="ECO:0000256" key="3">
    <source>
        <dbReference type="ARBA" id="ARBA00022692"/>
    </source>
</evidence>
<evidence type="ECO:0000313" key="10">
    <source>
        <dbReference type="Proteomes" id="UP000566819"/>
    </source>
</evidence>
<dbReference type="Pfam" id="PF07690">
    <property type="entry name" value="MFS_1"/>
    <property type="match status" value="1"/>
</dbReference>
<feature type="transmembrane region" description="Helical" evidence="7">
    <location>
        <begin position="179"/>
        <end position="201"/>
    </location>
</feature>
<evidence type="ECO:0000313" key="9">
    <source>
        <dbReference type="EMBL" id="KAF4628704.1"/>
    </source>
</evidence>
<feature type="transmembrane region" description="Helical" evidence="7">
    <location>
        <begin position="62"/>
        <end position="80"/>
    </location>
</feature>
<dbReference type="GO" id="GO:0022857">
    <property type="term" value="F:transmembrane transporter activity"/>
    <property type="evidence" value="ECO:0007669"/>
    <property type="project" value="InterPro"/>
</dbReference>
<dbReference type="OrthoDB" id="440755at2759"/>